<evidence type="ECO:0000313" key="1">
    <source>
        <dbReference type="Ensembl" id="ENSCANP00000036087.1"/>
    </source>
</evidence>
<dbReference type="AlphaFoldDB" id="A0A2K5K4V2"/>
<reference evidence="1" key="2">
    <citation type="submission" date="2025-09" db="UniProtKB">
        <authorList>
            <consortium name="Ensembl"/>
        </authorList>
    </citation>
    <scope>IDENTIFICATION</scope>
</reference>
<proteinExistence type="predicted"/>
<name>A0A2K5K4V2_COLAP</name>
<organism evidence="1 2">
    <name type="scientific">Colobus angolensis palliatus</name>
    <name type="common">Peters' Angolan colobus</name>
    <dbReference type="NCBI Taxonomy" id="336983"/>
    <lineage>
        <taxon>Eukaryota</taxon>
        <taxon>Metazoa</taxon>
        <taxon>Chordata</taxon>
        <taxon>Craniata</taxon>
        <taxon>Vertebrata</taxon>
        <taxon>Euteleostomi</taxon>
        <taxon>Mammalia</taxon>
        <taxon>Eutheria</taxon>
        <taxon>Euarchontoglires</taxon>
        <taxon>Primates</taxon>
        <taxon>Haplorrhini</taxon>
        <taxon>Catarrhini</taxon>
        <taxon>Cercopithecidae</taxon>
        <taxon>Colobinae</taxon>
        <taxon>Colobus</taxon>
    </lineage>
</organism>
<protein>
    <submittedName>
        <fullName evidence="1">Uncharacterized protein</fullName>
    </submittedName>
</protein>
<accession>A0A2K5K4V2</accession>
<dbReference type="Ensembl" id="ENSCANT00000059333.1">
    <property type="protein sequence ID" value="ENSCANP00000036087.1"/>
    <property type="gene ID" value="ENSCANG00000041746.1"/>
</dbReference>
<sequence length="55" mass="6633">MVLRNTISKVRISMDMSFIKYFKMPLYEVPRIIIYSNVGDWSMYKVLRELSKNLN</sequence>
<evidence type="ECO:0000313" key="2">
    <source>
        <dbReference type="Proteomes" id="UP000233080"/>
    </source>
</evidence>
<dbReference type="Proteomes" id="UP000233080">
    <property type="component" value="Unassembled WGS sequence"/>
</dbReference>
<reference evidence="1" key="1">
    <citation type="submission" date="2025-08" db="UniProtKB">
        <authorList>
            <consortium name="Ensembl"/>
        </authorList>
    </citation>
    <scope>IDENTIFICATION</scope>
</reference>
<keyword evidence="2" id="KW-1185">Reference proteome</keyword>